<dbReference type="Proteomes" id="UP001151760">
    <property type="component" value="Unassembled WGS sequence"/>
</dbReference>
<comment type="caution">
    <text evidence="2">The sequence shown here is derived from an EMBL/GenBank/DDBJ whole genome shotgun (WGS) entry which is preliminary data.</text>
</comment>
<feature type="region of interest" description="Disordered" evidence="1">
    <location>
        <begin position="1"/>
        <end position="57"/>
    </location>
</feature>
<reference evidence="2" key="1">
    <citation type="journal article" date="2022" name="Int. J. Mol. Sci.">
        <title>Draft Genome of Tanacetum Coccineum: Genomic Comparison of Closely Related Tanacetum-Family Plants.</title>
        <authorList>
            <person name="Yamashiro T."/>
            <person name="Shiraishi A."/>
            <person name="Nakayama K."/>
            <person name="Satake H."/>
        </authorList>
    </citation>
    <scope>NUCLEOTIDE SEQUENCE</scope>
</reference>
<dbReference type="EMBL" id="BQNB010017068">
    <property type="protein sequence ID" value="GJT58991.1"/>
    <property type="molecule type" value="Genomic_DNA"/>
</dbReference>
<proteinExistence type="predicted"/>
<evidence type="ECO:0000313" key="2">
    <source>
        <dbReference type="EMBL" id="GJT58991.1"/>
    </source>
</evidence>
<organism evidence="2 3">
    <name type="scientific">Tanacetum coccineum</name>
    <dbReference type="NCBI Taxonomy" id="301880"/>
    <lineage>
        <taxon>Eukaryota</taxon>
        <taxon>Viridiplantae</taxon>
        <taxon>Streptophyta</taxon>
        <taxon>Embryophyta</taxon>
        <taxon>Tracheophyta</taxon>
        <taxon>Spermatophyta</taxon>
        <taxon>Magnoliopsida</taxon>
        <taxon>eudicotyledons</taxon>
        <taxon>Gunneridae</taxon>
        <taxon>Pentapetalae</taxon>
        <taxon>asterids</taxon>
        <taxon>campanulids</taxon>
        <taxon>Asterales</taxon>
        <taxon>Asteraceae</taxon>
        <taxon>Asteroideae</taxon>
        <taxon>Anthemideae</taxon>
        <taxon>Anthemidinae</taxon>
        <taxon>Tanacetum</taxon>
    </lineage>
</organism>
<reference evidence="2" key="2">
    <citation type="submission" date="2022-01" db="EMBL/GenBank/DDBJ databases">
        <authorList>
            <person name="Yamashiro T."/>
            <person name="Shiraishi A."/>
            <person name="Satake H."/>
            <person name="Nakayama K."/>
        </authorList>
    </citation>
    <scope>NUCLEOTIDE SEQUENCE</scope>
</reference>
<keyword evidence="3" id="KW-1185">Reference proteome</keyword>
<feature type="compositionally biased region" description="Gly residues" evidence="1">
    <location>
        <begin position="31"/>
        <end position="57"/>
    </location>
</feature>
<protein>
    <submittedName>
        <fullName evidence="2">Uncharacterized protein</fullName>
    </submittedName>
</protein>
<name>A0ABQ5F6M1_9ASTR</name>
<gene>
    <name evidence="2" type="ORF">Tco_1002524</name>
</gene>
<evidence type="ECO:0000256" key="1">
    <source>
        <dbReference type="SAM" id="MobiDB-lite"/>
    </source>
</evidence>
<sequence>MLYEIMPPRMTTQSVGRSTASPRGGRTSGRTGRGSGRTRGRTGDQGNGGIDEQGGQVGEILSFSQFQPRDSPSQLPPTLGIFTFPRRSIRYRYQVHTLGISILPSLTSTPTILGLDMSS</sequence>
<feature type="compositionally biased region" description="Low complexity" evidence="1">
    <location>
        <begin position="16"/>
        <end position="30"/>
    </location>
</feature>
<evidence type="ECO:0000313" key="3">
    <source>
        <dbReference type="Proteomes" id="UP001151760"/>
    </source>
</evidence>
<accession>A0ABQ5F6M1</accession>